<dbReference type="EMBL" id="MK072386">
    <property type="protein sequence ID" value="AYV83077.1"/>
    <property type="molecule type" value="Genomic_DNA"/>
</dbReference>
<gene>
    <name evidence="2" type="ORF">Hyperionvirus4_42</name>
</gene>
<evidence type="ECO:0000256" key="1">
    <source>
        <dbReference type="SAM" id="MobiDB-lite"/>
    </source>
</evidence>
<name>A0A3G5A761_9VIRU</name>
<proteinExistence type="predicted"/>
<feature type="region of interest" description="Disordered" evidence="1">
    <location>
        <begin position="146"/>
        <end position="174"/>
    </location>
</feature>
<evidence type="ECO:0000313" key="2">
    <source>
        <dbReference type="EMBL" id="AYV83077.1"/>
    </source>
</evidence>
<feature type="compositionally biased region" description="Basic residues" evidence="1">
    <location>
        <begin position="155"/>
        <end position="168"/>
    </location>
</feature>
<sequence>MDQKELTKYCCMECNREFICSCSYEEDIPAYKRTCALFNMSFPRSYTIRNADDPEARCHLCSYNCRHKQLFEMDLFPTLEANPDGRPIRVADLPLYDYVISRLPENLHSRIIFDPSGLREKNTYEVFKQALLNGLQDQDMEIITREQNRRDKEKTRKRKQALKKKTKLKTATLN</sequence>
<accession>A0A3G5A761</accession>
<reference evidence="2" key="1">
    <citation type="submission" date="2018-10" db="EMBL/GenBank/DDBJ databases">
        <title>Hidden diversity of soil giant viruses.</title>
        <authorList>
            <person name="Schulz F."/>
            <person name="Alteio L."/>
            <person name="Goudeau D."/>
            <person name="Ryan E.M."/>
            <person name="Malmstrom R.R."/>
            <person name="Blanchard J."/>
            <person name="Woyke T."/>
        </authorList>
    </citation>
    <scope>NUCLEOTIDE SEQUENCE</scope>
    <source>
        <strain evidence="2">HYV1</strain>
    </source>
</reference>
<organism evidence="2">
    <name type="scientific">Hyperionvirus sp</name>
    <dbReference type="NCBI Taxonomy" id="2487770"/>
    <lineage>
        <taxon>Viruses</taxon>
        <taxon>Varidnaviria</taxon>
        <taxon>Bamfordvirae</taxon>
        <taxon>Nucleocytoviricota</taxon>
        <taxon>Megaviricetes</taxon>
        <taxon>Imitervirales</taxon>
        <taxon>Mimiviridae</taxon>
        <taxon>Klosneuvirinae</taxon>
    </lineage>
</organism>
<protein>
    <submittedName>
        <fullName evidence="2">Uncharacterized protein</fullName>
    </submittedName>
</protein>